<sequence>MKKNPGRKERRKAEKIAHTKGYGNQDKYFSKKVSARKAKKKRDNSK</sequence>
<feature type="compositionally biased region" description="Basic residues" evidence="1">
    <location>
        <begin position="1"/>
        <end position="10"/>
    </location>
</feature>
<proteinExistence type="predicted"/>
<feature type="compositionally biased region" description="Basic residues" evidence="1">
    <location>
        <begin position="33"/>
        <end position="46"/>
    </location>
</feature>
<comment type="caution">
    <text evidence="2">The sequence shown here is derived from an EMBL/GenBank/DDBJ whole genome shotgun (WGS) entry which is preliminary data.</text>
</comment>
<protein>
    <submittedName>
        <fullName evidence="2">Uncharacterized protein</fullName>
    </submittedName>
</protein>
<name>X0VLH2_9ZZZZ</name>
<reference evidence="2" key="1">
    <citation type="journal article" date="2014" name="Front. Microbiol.">
        <title>High frequency of phylogenetically diverse reductive dehalogenase-homologous genes in deep subseafloor sedimentary metagenomes.</title>
        <authorList>
            <person name="Kawai M."/>
            <person name="Futagami T."/>
            <person name="Toyoda A."/>
            <person name="Takaki Y."/>
            <person name="Nishi S."/>
            <person name="Hori S."/>
            <person name="Arai W."/>
            <person name="Tsubouchi T."/>
            <person name="Morono Y."/>
            <person name="Uchiyama I."/>
            <person name="Ito T."/>
            <person name="Fujiyama A."/>
            <person name="Inagaki F."/>
            <person name="Takami H."/>
        </authorList>
    </citation>
    <scope>NUCLEOTIDE SEQUENCE</scope>
    <source>
        <strain evidence="2">Expedition CK06-06</strain>
    </source>
</reference>
<evidence type="ECO:0000256" key="1">
    <source>
        <dbReference type="SAM" id="MobiDB-lite"/>
    </source>
</evidence>
<dbReference type="EMBL" id="BARS01023485">
    <property type="protein sequence ID" value="GAG12022.1"/>
    <property type="molecule type" value="Genomic_DNA"/>
</dbReference>
<feature type="region of interest" description="Disordered" evidence="1">
    <location>
        <begin position="1"/>
        <end position="46"/>
    </location>
</feature>
<evidence type="ECO:0000313" key="2">
    <source>
        <dbReference type="EMBL" id="GAG12022.1"/>
    </source>
</evidence>
<accession>X0VLH2</accession>
<gene>
    <name evidence="2" type="ORF">S01H1_37392</name>
</gene>
<organism evidence="2">
    <name type="scientific">marine sediment metagenome</name>
    <dbReference type="NCBI Taxonomy" id="412755"/>
    <lineage>
        <taxon>unclassified sequences</taxon>
        <taxon>metagenomes</taxon>
        <taxon>ecological metagenomes</taxon>
    </lineage>
</organism>
<dbReference type="AlphaFoldDB" id="X0VLH2"/>